<reference evidence="4" key="1">
    <citation type="submission" date="2017-09" db="EMBL/GenBank/DDBJ databases">
        <title>Contemporary evolution of a Lepidopteran species, Heliothis virescens, in response to modern agricultural practices.</title>
        <authorList>
            <person name="Fritz M.L."/>
            <person name="Deyonke A.M."/>
            <person name="Papanicolaou A."/>
            <person name="Micinski S."/>
            <person name="Westbrook J."/>
            <person name="Gould F."/>
        </authorList>
    </citation>
    <scope>NUCLEOTIDE SEQUENCE [LARGE SCALE GENOMIC DNA]</scope>
    <source>
        <strain evidence="4">HvINT-</strain>
        <tissue evidence="4">Whole body</tissue>
    </source>
</reference>
<dbReference type="STRING" id="7102.A0A2A4JY99"/>
<dbReference type="Pfam" id="PF01344">
    <property type="entry name" value="Kelch_1"/>
    <property type="match status" value="1"/>
</dbReference>
<organism evidence="4">
    <name type="scientific">Heliothis virescens</name>
    <name type="common">Tobacco budworm moth</name>
    <dbReference type="NCBI Taxonomy" id="7102"/>
    <lineage>
        <taxon>Eukaryota</taxon>
        <taxon>Metazoa</taxon>
        <taxon>Ecdysozoa</taxon>
        <taxon>Arthropoda</taxon>
        <taxon>Hexapoda</taxon>
        <taxon>Insecta</taxon>
        <taxon>Pterygota</taxon>
        <taxon>Neoptera</taxon>
        <taxon>Endopterygota</taxon>
        <taxon>Lepidoptera</taxon>
        <taxon>Glossata</taxon>
        <taxon>Ditrysia</taxon>
        <taxon>Noctuoidea</taxon>
        <taxon>Noctuidae</taxon>
        <taxon>Heliothinae</taxon>
        <taxon>Heliothis</taxon>
    </lineage>
</organism>
<evidence type="ECO:0000256" key="2">
    <source>
        <dbReference type="ARBA" id="ARBA00022737"/>
    </source>
</evidence>
<dbReference type="Gene3D" id="3.30.710.10">
    <property type="entry name" value="Potassium Channel Kv1.1, Chain A"/>
    <property type="match status" value="1"/>
</dbReference>
<dbReference type="PANTHER" id="PTHR45632">
    <property type="entry name" value="LD33804P"/>
    <property type="match status" value="1"/>
</dbReference>
<keyword evidence="1" id="KW-0880">Kelch repeat</keyword>
<dbReference type="EMBL" id="NWSH01000360">
    <property type="protein sequence ID" value="PCG76997.1"/>
    <property type="molecule type" value="Genomic_DNA"/>
</dbReference>
<evidence type="ECO:0000256" key="1">
    <source>
        <dbReference type="ARBA" id="ARBA00022441"/>
    </source>
</evidence>
<dbReference type="InterPro" id="IPR000210">
    <property type="entry name" value="BTB/POZ_dom"/>
</dbReference>
<keyword evidence="2" id="KW-0677">Repeat</keyword>
<dbReference type="InterPro" id="IPR015915">
    <property type="entry name" value="Kelch-typ_b-propeller"/>
</dbReference>
<dbReference type="Pfam" id="PF00651">
    <property type="entry name" value="BTB"/>
    <property type="match status" value="1"/>
</dbReference>
<protein>
    <recommendedName>
        <fullName evidence="3">BTB domain-containing protein</fullName>
    </recommendedName>
</protein>
<dbReference type="InterPro" id="IPR011333">
    <property type="entry name" value="SKP1/BTB/POZ_sf"/>
</dbReference>
<dbReference type="Gene3D" id="2.120.10.80">
    <property type="entry name" value="Kelch-type beta propeller"/>
    <property type="match status" value="1"/>
</dbReference>
<dbReference type="PROSITE" id="PS50097">
    <property type="entry name" value="BTB"/>
    <property type="match status" value="1"/>
</dbReference>
<dbReference type="CDD" id="cd18186">
    <property type="entry name" value="BTB_POZ_ZBTB_KLHL-like"/>
    <property type="match status" value="1"/>
</dbReference>
<dbReference type="SMART" id="SM00225">
    <property type="entry name" value="BTB"/>
    <property type="match status" value="1"/>
</dbReference>
<dbReference type="InterPro" id="IPR006652">
    <property type="entry name" value="Kelch_1"/>
</dbReference>
<comment type="caution">
    <text evidence="4">The sequence shown here is derived from an EMBL/GenBank/DDBJ whole genome shotgun (WGS) entry which is preliminary data.</text>
</comment>
<proteinExistence type="predicted"/>
<dbReference type="PANTHER" id="PTHR45632:SF3">
    <property type="entry name" value="KELCH-LIKE PROTEIN 32"/>
    <property type="match status" value="1"/>
</dbReference>
<sequence>MENKQEVSLVIDGQVFKVKKEMLSEHSDYFRAMFGGNYVENEQREIYIDVVDANSMNIILRYMELGLIDISEHSLPTVGDLAIAANFLQITELTKQIDYCLEQQLSLSNWMEIKDIAQNAASVKLEQAAVIYGLFSFKSMKPEYVPNINKLFWYLSHPYLDVESELQVFKFGLKWIEHQELGADALLIILCCLDMDRITKEELEAMKELTKDYVNSLTEKIIACLHKLTIDYELTLSAIKEHKQVLCELYTLKVYTEVLNLVKESIHRKLRFTPAVPMWSNKDKAPEKSPNYLFTYSKEPGFQKWMEVAETNLWGWNIASWSPTKIVVVCGEYGRGTGIFMKDVKVYDIHKNEWIQHGVQLPVRRHAGVVVVQDSLYILGGVGGFRIISDSAIIYDLKQRTFRKIAKLPDPVQSPAACVHENTVYVIGHKHIYRYEDNGQHDRWLQVIETDMTPKFLVSFKGYIYVSQCYFPNLYRFRPNVDKVLEQVACFSHSPMAICNLGNRLLAVTSSGDTSTDIMTVEEYPSPTSDRSTKVLWTMTGSEYGVNPAGACSVVMTTPPVNPDISPYHERYLTVYG</sequence>
<dbReference type="SUPFAM" id="SSF54695">
    <property type="entry name" value="POZ domain"/>
    <property type="match status" value="1"/>
</dbReference>
<dbReference type="GO" id="GO:0003779">
    <property type="term" value="F:actin binding"/>
    <property type="evidence" value="ECO:0007669"/>
    <property type="project" value="UniProtKB-KW"/>
</dbReference>
<gene>
    <name evidence="4" type="ORF">B5V51_8240</name>
</gene>
<evidence type="ECO:0000313" key="4">
    <source>
        <dbReference type="EMBL" id="PCG76997.1"/>
    </source>
</evidence>
<accession>A0A2A4JY99</accession>
<dbReference type="AlphaFoldDB" id="A0A2A4JY99"/>
<feature type="domain" description="BTB" evidence="3">
    <location>
        <begin position="5"/>
        <end position="72"/>
    </location>
</feature>
<dbReference type="SUPFAM" id="SSF117281">
    <property type="entry name" value="Kelch motif"/>
    <property type="match status" value="1"/>
</dbReference>
<evidence type="ECO:0000259" key="3">
    <source>
        <dbReference type="PROSITE" id="PS50097"/>
    </source>
</evidence>
<name>A0A2A4JY99_HELVI</name>
<dbReference type="SMART" id="SM00612">
    <property type="entry name" value="Kelch"/>
    <property type="match status" value="2"/>
</dbReference>